<keyword evidence="5 8" id="KW-1133">Transmembrane helix</keyword>
<dbReference type="PANTHER" id="PTHR43549:SF2">
    <property type="entry name" value="MULTIDRUG RESISTANCE PROTEIN NORM-RELATED"/>
    <property type="match status" value="1"/>
</dbReference>
<evidence type="ECO:0000256" key="8">
    <source>
        <dbReference type="SAM" id="Phobius"/>
    </source>
</evidence>
<evidence type="ECO:0000256" key="3">
    <source>
        <dbReference type="ARBA" id="ARBA00022475"/>
    </source>
</evidence>
<name>A0A166WLH6_9AGAM</name>
<dbReference type="InterPro" id="IPR052031">
    <property type="entry name" value="Membrane_Transporter-Flippase"/>
</dbReference>
<protein>
    <recommendedName>
        <fullName evidence="11">MATE efflux family protein</fullName>
    </recommendedName>
</protein>
<proteinExistence type="predicted"/>
<feature type="transmembrane region" description="Helical" evidence="8">
    <location>
        <begin position="389"/>
        <end position="412"/>
    </location>
</feature>
<dbReference type="EMBL" id="KV417481">
    <property type="protein sequence ID" value="KZP33879.1"/>
    <property type="molecule type" value="Genomic_DNA"/>
</dbReference>
<dbReference type="AlphaFoldDB" id="A0A166WLH6"/>
<sequence>MPENSSFLLPRARRSQYTVLPSDDPVKTSSVDGATAESLEQETSPAKFDRELISSHAPWSRKTYIGAVFFNGLAFLLPALYSTLAKLWVAEIDSSRVVTTDAYTYIGVFAEALNEGLPRAAWLIIGDRTSRTITSRIGLSYSLILFQMALGAAMSLVFVGAAANFASVFVPVEVRGASLTYIRISAFSALSSALETSVAACTRALDRPDIPLLISTCKFAINIILDLLIISRFHVGSHTPTVNDQAINQLACNMTSAFIGLAYFIYTATKIRRLSSSPEDSLASVMPSIRALKVLIRPGVYTFIESAVRNALYLWLISGIVAMGSDYATAWGIFNTIRWGLIMVPVQALEASSLTFIGHAWGRWRASVGIEQTRAKATRAELLEITRPALVSCLLALIVEVPLCLMLALWGAKPFAYYLSQSEVVSQIVEKMWKTIDWCYIFYALSTQLATILLATQPQWYLYQSLLLKLIYTIPWCIAMAIIKITPENAWTYHALIFGGSLVVSFIIVVCVDALWARKLLRGTLKLAVMRQG</sequence>
<gene>
    <name evidence="9" type="ORF">FIBSPDRAFT_810427</name>
</gene>
<feature type="transmembrane region" description="Helical" evidence="8">
    <location>
        <begin position="181"/>
        <end position="200"/>
    </location>
</feature>
<feature type="transmembrane region" description="Helical" evidence="8">
    <location>
        <begin position="491"/>
        <end position="516"/>
    </location>
</feature>
<evidence type="ECO:0000256" key="7">
    <source>
        <dbReference type="SAM" id="MobiDB-lite"/>
    </source>
</evidence>
<feature type="transmembrane region" description="Helical" evidence="8">
    <location>
        <begin position="64"/>
        <end position="82"/>
    </location>
</feature>
<evidence type="ECO:0000313" key="10">
    <source>
        <dbReference type="Proteomes" id="UP000076532"/>
    </source>
</evidence>
<dbReference type="STRING" id="436010.A0A166WLH6"/>
<evidence type="ECO:0000256" key="6">
    <source>
        <dbReference type="ARBA" id="ARBA00023136"/>
    </source>
</evidence>
<evidence type="ECO:0000313" key="9">
    <source>
        <dbReference type="EMBL" id="KZP33879.1"/>
    </source>
</evidence>
<feature type="transmembrane region" description="Helical" evidence="8">
    <location>
        <begin position="137"/>
        <end position="161"/>
    </location>
</feature>
<accession>A0A166WLH6</accession>
<comment type="subcellular location">
    <subcellularLocation>
        <location evidence="1">Cell membrane</location>
        <topology evidence="1">Multi-pass membrane protein</topology>
    </subcellularLocation>
</comment>
<evidence type="ECO:0008006" key="11">
    <source>
        <dbReference type="Google" id="ProtNLM"/>
    </source>
</evidence>
<keyword evidence="4 8" id="KW-0812">Transmembrane</keyword>
<reference evidence="9 10" key="1">
    <citation type="journal article" date="2016" name="Mol. Biol. Evol.">
        <title>Comparative Genomics of Early-Diverging Mushroom-Forming Fungi Provides Insights into the Origins of Lignocellulose Decay Capabilities.</title>
        <authorList>
            <person name="Nagy L.G."/>
            <person name="Riley R."/>
            <person name="Tritt A."/>
            <person name="Adam C."/>
            <person name="Daum C."/>
            <person name="Floudas D."/>
            <person name="Sun H."/>
            <person name="Yadav J.S."/>
            <person name="Pangilinan J."/>
            <person name="Larsson K.H."/>
            <person name="Matsuura K."/>
            <person name="Barry K."/>
            <person name="Labutti K."/>
            <person name="Kuo R."/>
            <person name="Ohm R.A."/>
            <person name="Bhattacharya S.S."/>
            <person name="Shirouzu T."/>
            <person name="Yoshinaga Y."/>
            <person name="Martin F.M."/>
            <person name="Grigoriev I.V."/>
            <person name="Hibbett D.S."/>
        </authorList>
    </citation>
    <scope>NUCLEOTIDE SEQUENCE [LARGE SCALE GENOMIC DNA]</scope>
    <source>
        <strain evidence="9 10">CBS 109695</strain>
    </source>
</reference>
<organism evidence="9 10">
    <name type="scientific">Athelia psychrophila</name>
    <dbReference type="NCBI Taxonomy" id="1759441"/>
    <lineage>
        <taxon>Eukaryota</taxon>
        <taxon>Fungi</taxon>
        <taxon>Dikarya</taxon>
        <taxon>Basidiomycota</taxon>
        <taxon>Agaricomycotina</taxon>
        <taxon>Agaricomycetes</taxon>
        <taxon>Agaricomycetidae</taxon>
        <taxon>Atheliales</taxon>
        <taxon>Atheliaceae</taxon>
        <taxon>Athelia</taxon>
    </lineage>
</organism>
<evidence type="ECO:0000256" key="5">
    <source>
        <dbReference type="ARBA" id="ARBA00022989"/>
    </source>
</evidence>
<keyword evidence="3" id="KW-1003">Cell membrane</keyword>
<dbReference type="GO" id="GO:0005886">
    <property type="term" value="C:plasma membrane"/>
    <property type="evidence" value="ECO:0007669"/>
    <property type="project" value="UniProtKB-SubCell"/>
</dbReference>
<dbReference type="Proteomes" id="UP000076532">
    <property type="component" value="Unassembled WGS sequence"/>
</dbReference>
<keyword evidence="6 8" id="KW-0472">Membrane</keyword>
<dbReference type="OrthoDB" id="2119662at2759"/>
<feature type="transmembrane region" description="Helical" evidence="8">
    <location>
        <begin position="312"/>
        <end position="333"/>
    </location>
</feature>
<feature type="region of interest" description="Disordered" evidence="7">
    <location>
        <begin position="20"/>
        <end position="43"/>
    </location>
</feature>
<evidence type="ECO:0000256" key="2">
    <source>
        <dbReference type="ARBA" id="ARBA00022448"/>
    </source>
</evidence>
<feature type="transmembrane region" description="Helical" evidence="8">
    <location>
        <begin position="466"/>
        <end position="485"/>
    </location>
</feature>
<feature type="transmembrane region" description="Helical" evidence="8">
    <location>
        <begin position="212"/>
        <end position="234"/>
    </location>
</feature>
<evidence type="ECO:0000256" key="4">
    <source>
        <dbReference type="ARBA" id="ARBA00022692"/>
    </source>
</evidence>
<keyword evidence="2" id="KW-0813">Transport</keyword>
<dbReference type="PANTHER" id="PTHR43549">
    <property type="entry name" value="MULTIDRUG RESISTANCE PROTEIN YPNP-RELATED"/>
    <property type="match status" value="1"/>
</dbReference>
<evidence type="ECO:0000256" key="1">
    <source>
        <dbReference type="ARBA" id="ARBA00004651"/>
    </source>
</evidence>
<keyword evidence="10" id="KW-1185">Reference proteome</keyword>
<feature type="transmembrane region" description="Helical" evidence="8">
    <location>
        <begin position="246"/>
        <end position="266"/>
    </location>
</feature>
<feature type="transmembrane region" description="Helical" evidence="8">
    <location>
        <begin position="432"/>
        <end position="454"/>
    </location>
</feature>